<evidence type="ECO:0000313" key="2">
    <source>
        <dbReference type="EMBL" id="MCH6171470.1"/>
    </source>
</evidence>
<name>A0ABS9TSD0_9PSEU</name>
<evidence type="ECO:0000313" key="3">
    <source>
        <dbReference type="Proteomes" id="UP001299970"/>
    </source>
</evidence>
<reference evidence="2 3" key="1">
    <citation type="submission" date="2022-03" db="EMBL/GenBank/DDBJ databases">
        <title>Pseudonocardia alaer sp. nov., a novel actinomycete isolated from reed forest soil.</title>
        <authorList>
            <person name="Wang L."/>
        </authorList>
    </citation>
    <scope>NUCLEOTIDE SEQUENCE [LARGE SCALE GENOMIC DNA]</scope>
    <source>
        <strain evidence="2 3">Y-16303</strain>
    </source>
</reference>
<evidence type="ECO:0000256" key="1">
    <source>
        <dbReference type="SAM" id="Phobius"/>
    </source>
</evidence>
<dbReference type="EMBL" id="JAKXMK010000043">
    <property type="protein sequence ID" value="MCH6171470.1"/>
    <property type="molecule type" value="Genomic_DNA"/>
</dbReference>
<protein>
    <submittedName>
        <fullName evidence="2">ABC transporter permease</fullName>
    </submittedName>
</protein>
<sequence length="335" mass="35531">MVEDSVRERWETFSRSPFLPGTVIILVAALAAGLFAGAYTYAMADPTPHDIPIAVTGTSTSEATHVAFVEGMDRATGASLRLQQYDSYEQAREAVDRQEVFAILQLRPEGPELDVSSASGATVAQLLAQVTPAVSASVGAHLTVRDINPLQPGDPHGLAIFYITLASVVVGFVGATQLTVHAARLGPGQTLAFTAGFAVLGGLAIITVVDWVLGTLRLPLPESWLILSLTMFTCGVVFHMFTSLIGRWAIAPTWVLLVMLGNASSGGAVAWPLLPSLFAAVGQWLPPGAAVNAQHTAIYFGANQHAFPFIVLIVWAAVCSAVFVFRCHRKQAQRG</sequence>
<accession>A0ABS9TSD0</accession>
<feature type="transmembrane region" description="Helical" evidence="1">
    <location>
        <begin position="254"/>
        <end position="274"/>
    </location>
</feature>
<proteinExistence type="predicted"/>
<keyword evidence="1" id="KW-0812">Transmembrane</keyword>
<gene>
    <name evidence="2" type="ORF">MMF94_37750</name>
</gene>
<dbReference type="RefSeq" id="WP_241042273.1">
    <property type="nucleotide sequence ID" value="NZ_BAAAJF010000038.1"/>
</dbReference>
<keyword evidence="1" id="KW-0472">Membrane</keyword>
<feature type="transmembrane region" description="Helical" evidence="1">
    <location>
        <begin position="191"/>
        <end position="212"/>
    </location>
</feature>
<organism evidence="2 3">
    <name type="scientific">Pseudonocardia alaniniphila</name>
    <dbReference type="NCBI Taxonomy" id="75291"/>
    <lineage>
        <taxon>Bacteria</taxon>
        <taxon>Bacillati</taxon>
        <taxon>Actinomycetota</taxon>
        <taxon>Actinomycetes</taxon>
        <taxon>Pseudonocardiales</taxon>
        <taxon>Pseudonocardiaceae</taxon>
        <taxon>Pseudonocardia</taxon>
    </lineage>
</organism>
<keyword evidence="1" id="KW-1133">Transmembrane helix</keyword>
<keyword evidence="3" id="KW-1185">Reference proteome</keyword>
<feature type="transmembrane region" description="Helical" evidence="1">
    <location>
        <begin position="159"/>
        <end position="179"/>
    </location>
</feature>
<feature type="transmembrane region" description="Helical" evidence="1">
    <location>
        <begin position="224"/>
        <end position="242"/>
    </location>
</feature>
<feature type="transmembrane region" description="Helical" evidence="1">
    <location>
        <begin position="306"/>
        <end position="325"/>
    </location>
</feature>
<feature type="transmembrane region" description="Helical" evidence="1">
    <location>
        <begin position="21"/>
        <end position="42"/>
    </location>
</feature>
<dbReference type="Proteomes" id="UP001299970">
    <property type="component" value="Unassembled WGS sequence"/>
</dbReference>
<comment type="caution">
    <text evidence="2">The sequence shown here is derived from an EMBL/GenBank/DDBJ whole genome shotgun (WGS) entry which is preliminary data.</text>
</comment>